<dbReference type="Pfam" id="PF01547">
    <property type="entry name" value="SBP_bac_1"/>
    <property type="match status" value="1"/>
</dbReference>
<dbReference type="Proteomes" id="UP000464597">
    <property type="component" value="Chromosome"/>
</dbReference>
<dbReference type="InterPro" id="IPR006059">
    <property type="entry name" value="SBP"/>
</dbReference>
<name>A0ABX6GX66_9MICO</name>
<evidence type="ECO:0000313" key="1">
    <source>
        <dbReference type="EMBL" id="QHC62122.1"/>
    </source>
</evidence>
<dbReference type="SUPFAM" id="SSF53850">
    <property type="entry name" value="Periplasmic binding protein-like II"/>
    <property type="match status" value="1"/>
</dbReference>
<accession>A0ABX6GX66</accession>
<dbReference type="Gene3D" id="3.40.190.10">
    <property type="entry name" value="Periplasmic binding protein-like II"/>
    <property type="match status" value="2"/>
</dbReference>
<dbReference type="PANTHER" id="PTHR43649">
    <property type="entry name" value="ARABINOSE-BINDING PROTEIN-RELATED"/>
    <property type="match status" value="1"/>
</dbReference>
<sequence length="512" mass="55159">MTVERVRPVRSIRAEAVTASPVQARSSTSSALRRRWNEPLLTESLLSDIASPFPLTSAGSAATVHRVLDLLPRFSHRSNLSATSGDDDVPLTTTALSRRTLLTAAGAGAAALGLAACASPSGSGGVTEITFFQSKPEVIGYFDEVIERFHAAQSRVRVVHDFSSNLSAGFVRTNPPDLGCLNYNFEVARFVERGALSDLSDMAEAKRINPDLQPLIEQTATYPGRTSVLPYSLMMSAVLYNREIFAAQNLEVPTTWTEFLAVCDALTAAGITPIYGTYKDPWTVAQGLFDYSVGGTVDLESFFSQLKEQGADVGPSSPVSFEKDFAAPVEQMVQLAGYAQPNAASRAYGDGNLAFSNGEAAMYFQGPWALSEIAKTAPDLSIGAFPLPMTDDPDERRVRVNVDLALWIPEASTKKAAAREFLSFLMQPEIIDAYNADNNAFGVTTDAPAVTQPTLVELQEFYDRAAFSLGASQLVPQNIPLQNYVQGVALGSDPAATLRTIDADWARIAFRS</sequence>
<organism evidence="1 2">
    <name type="scientific">Rathayibacter festucae</name>
    <dbReference type="NCBI Taxonomy" id="110937"/>
    <lineage>
        <taxon>Bacteria</taxon>
        <taxon>Bacillati</taxon>
        <taxon>Actinomycetota</taxon>
        <taxon>Actinomycetes</taxon>
        <taxon>Micrococcales</taxon>
        <taxon>Microbacteriaceae</taxon>
        <taxon>Rathayibacter</taxon>
    </lineage>
</organism>
<dbReference type="EMBL" id="CP047180">
    <property type="protein sequence ID" value="QHC62122.1"/>
    <property type="molecule type" value="Genomic_DNA"/>
</dbReference>
<keyword evidence="2" id="KW-1185">Reference proteome</keyword>
<evidence type="ECO:0000313" key="2">
    <source>
        <dbReference type="Proteomes" id="UP000464597"/>
    </source>
</evidence>
<protein>
    <submittedName>
        <fullName evidence="1">Extracellular solute-binding protein</fullName>
    </submittedName>
</protein>
<dbReference type="InterPro" id="IPR050490">
    <property type="entry name" value="Bact_solute-bd_prot1"/>
</dbReference>
<proteinExistence type="predicted"/>
<reference evidence="2" key="1">
    <citation type="submission" date="2019-12" db="EMBL/GenBank/DDBJ databases">
        <title>Complete and draft genome sequences of new strains and members of some known species of the genus Rathayibacter isolated from plants.</title>
        <authorList>
            <person name="Tarlachkov S.V."/>
            <person name="Starodumova I.P."/>
            <person name="Dorofeeva L.V."/>
            <person name="Prisyazhnaya N.V."/>
            <person name="Leyn S."/>
            <person name="Zlamal J."/>
            <person name="Elan M."/>
            <person name="Osterman A.L."/>
            <person name="Nadler S."/>
            <person name="Subbotin S.A."/>
            <person name="Evtushenko L.I."/>
        </authorList>
    </citation>
    <scope>NUCLEOTIDE SEQUENCE [LARGE SCALE GENOMIC DNA]</scope>
    <source>
        <strain evidence="2">VKM Ac-2802</strain>
    </source>
</reference>
<gene>
    <name evidence="1" type="ORF">GSU69_05090</name>
</gene>
<dbReference type="PANTHER" id="PTHR43649:SF12">
    <property type="entry name" value="DIACETYLCHITOBIOSE BINDING PROTEIN DASA"/>
    <property type="match status" value="1"/>
</dbReference>